<dbReference type="RefSeq" id="WP_179919066.1">
    <property type="nucleotide sequence ID" value="NZ_CP058909.1"/>
</dbReference>
<dbReference type="PANTHER" id="PTHR35176:SF6">
    <property type="entry name" value="HEME OXYGENASE HI_0854-RELATED"/>
    <property type="match status" value="1"/>
</dbReference>
<dbReference type="GO" id="GO:0005829">
    <property type="term" value="C:cytosol"/>
    <property type="evidence" value="ECO:0007669"/>
    <property type="project" value="TreeGrafter"/>
</dbReference>
<dbReference type="OrthoDB" id="139492at2157"/>
<dbReference type="Proteomes" id="UP000509346">
    <property type="component" value="Chromosome"/>
</dbReference>
<dbReference type="Gene3D" id="2.30.110.10">
    <property type="entry name" value="Electron Transport, Fmn-binding Protein, Chain A"/>
    <property type="match status" value="1"/>
</dbReference>
<dbReference type="InterPro" id="IPR012349">
    <property type="entry name" value="Split_barrel_FMN-bd"/>
</dbReference>
<protein>
    <submittedName>
        <fullName evidence="2">Pyridoxamine 5'-phosphate oxidase family protein</fullName>
    </submittedName>
</protein>
<name>A0A7D5PD31_9EURY</name>
<sequence>MDTVTGDWDRERAEQFLDEQTIPVRLATHTPGGGLWMLSLWYRYRDGHLECATGANAKVVSYLRENPEVAFEISTNDVPYRGVRGAGTADIAPDEDKTVLRNLVERYLGDTESKLARSLLSPDRDEVRIRVDIDRAYTWDFSDRMGGG</sequence>
<evidence type="ECO:0000256" key="1">
    <source>
        <dbReference type="ARBA" id="ARBA00023002"/>
    </source>
</evidence>
<evidence type="ECO:0000313" key="3">
    <source>
        <dbReference type="Proteomes" id="UP000509346"/>
    </source>
</evidence>
<dbReference type="PANTHER" id="PTHR35176">
    <property type="entry name" value="HEME OXYGENASE HI_0854-RELATED"/>
    <property type="match status" value="1"/>
</dbReference>
<dbReference type="GO" id="GO:0016627">
    <property type="term" value="F:oxidoreductase activity, acting on the CH-CH group of donors"/>
    <property type="evidence" value="ECO:0007669"/>
    <property type="project" value="TreeGrafter"/>
</dbReference>
<reference evidence="2 3" key="1">
    <citation type="submission" date="2020-07" db="EMBL/GenBank/DDBJ databases">
        <title>Halosimplex litoreum sp. nov. and Halosimplex rubrum sp. nov., isolated from different salt environments.</title>
        <authorList>
            <person name="Cui H."/>
        </authorList>
    </citation>
    <scope>NUCLEOTIDE SEQUENCE [LARGE SCALE GENOMIC DNA]</scope>
    <source>
        <strain evidence="2 3">R2</strain>
    </source>
</reference>
<dbReference type="KEGG" id="hpel:HZS54_21030"/>
<dbReference type="EMBL" id="CP058909">
    <property type="protein sequence ID" value="QLH83965.1"/>
    <property type="molecule type" value="Genomic_DNA"/>
</dbReference>
<keyword evidence="3" id="KW-1185">Reference proteome</keyword>
<dbReference type="AlphaFoldDB" id="A0A7D5PD31"/>
<dbReference type="GeneID" id="56085129"/>
<proteinExistence type="predicted"/>
<gene>
    <name evidence="2" type="ORF">HZS54_21030</name>
</gene>
<organism evidence="2 3">
    <name type="scientific">Halosimplex pelagicum</name>
    <dbReference type="NCBI Taxonomy" id="869886"/>
    <lineage>
        <taxon>Archaea</taxon>
        <taxon>Methanobacteriati</taxon>
        <taxon>Methanobacteriota</taxon>
        <taxon>Stenosarchaea group</taxon>
        <taxon>Halobacteria</taxon>
        <taxon>Halobacteriales</taxon>
        <taxon>Haloarculaceae</taxon>
        <taxon>Halosimplex</taxon>
    </lineage>
</organism>
<accession>A0A7D5PD31</accession>
<evidence type="ECO:0000313" key="2">
    <source>
        <dbReference type="EMBL" id="QLH83965.1"/>
    </source>
</evidence>
<dbReference type="GO" id="GO:0070967">
    <property type="term" value="F:coenzyme F420 binding"/>
    <property type="evidence" value="ECO:0007669"/>
    <property type="project" value="TreeGrafter"/>
</dbReference>
<keyword evidence="1" id="KW-0560">Oxidoreductase</keyword>
<dbReference type="SUPFAM" id="SSF50475">
    <property type="entry name" value="FMN-binding split barrel"/>
    <property type="match status" value="1"/>
</dbReference>
<dbReference type="InterPro" id="IPR052019">
    <property type="entry name" value="F420H2_bilvrd_red/Heme_oxyg"/>
</dbReference>